<dbReference type="InterPro" id="IPR001650">
    <property type="entry name" value="Helicase_C-like"/>
</dbReference>
<dbReference type="EC" id="3.6.4.13" evidence="1"/>
<dbReference type="CDD" id="cd18791">
    <property type="entry name" value="SF2_C_RHA"/>
    <property type="match status" value="1"/>
</dbReference>
<feature type="compositionally biased region" description="Acidic residues" evidence="7">
    <location>
        <begin position="303"/>
        <end position="314"/>
    </location>
</feature>
<dbReference type="FunFam" id="3.40.50.300:FF:000500">
    <property type="entry name" value="ATP-dependent RNA helicase DHX29"/>
    <property type="match status" value="1"/>
</dbReference>
<name>A0A4Y7TZ14_COPMI</name>
<dbReference type="FunFam" id="1.20.120.1080:FF:000002">
    <property type="entry name" value="Putative ATP-dependent RNA helicase DHX36"/>
    <property type="match status" value="1"/>
</dbReference>
<dbReference type="SUPFAM" id="SSF52540">
    <property type="entry name" value="P-loop containing nucleoside triphosphate hydrolases"/>
    <property type="match status" value="1"/>
</dbReference>
<dbReference type="Pfam" id="PF00270">
    <property type="entry name" value="DEAD"/>
    <property type="match status" value="1"/>
</dbReference>
<dbReference type="OrthoDB" id="5600252at2759"/>
<dbReference type="Pfam" id="PF07717">
    <property type="entry name" value="OB_NTP_bind"/>
    <property type="match status" value="1"/>
</dbReference>
<dbReference type="Pfam" id="PF21010">
    <property type="entry name" value="HA2_C"/>
    <property type="match status" value="1"/>
</dbReference>
<feature type="domain" description="Helicase C-terminal" evidence="9">
    <location>
        <begin position="924"/>
        <end position="1093"/>
    </location>
</feature>
<gene>
    <name evidence="10" type="ORF">FA13DRAFT_1725228</name>
</gene>
<comment type="catalytic activity">
    <reaction evidence="6">
        <text>ATP + H2O = ADP + phosphate + H(+)</text>
        <dbReference type="Rhea" id="RHEA:13065"/>
        <dbReference type="ChEBI" id="CHEBI:15377"/>
        <dbReference type="ChEBI" id="CHEBI:15378"/>
        <dbReference type="ChEBI" id="CHEBI:30616"/>
        <dbReference type="ChEBI" id="CHEBI:43474"/>
        <dbReference type="ChEBI" id="CHEBI:456216"/>
        <dbReference type="EC" id="3.6.4.13"/>
    </reaction>
</comment>
<organism evidence="10 11">
    <name type="scientific">Coprinellus micaceus</name>
    <name type="common">Glistening ink-cap mushroom</name>
    <name type="synonym">Coprinus micaceus</name>
    <dbReference type="NCBI Taxonomy" id="71717"/>
    <lineage>
        <taxon>Eukaryota</taxon>
        <taxon>Fungi</taxon>
        <taxon>Dikarya</taxon>
        <taxon>Basidiomycota</taxon>
        <taxon>Agaricomycotina</taxon>
        <taxon>Agaricomycetes</taxon>
        <taxon>Agaricomycetidae</taxon>
        <taxon>Agaricales</taxon>
        <taxon>Agaricineae</taxon>
        <taxon>Psathyrellaceae</taxon>
        <taxon>Coprinellus</taxon>
    </lineage>
</organism>
<dbReference type="InterPro" id="IPR011545">
    <property type="entry name" value="DEAD/DEAH_box_helicase_dom"/>
</dbReference>
<dbReference type="SMART" id="SM00847">
    <property type="entry name" value="HA2"/>
    <property type="match status" value="1"/>
</dbReference>
<dbReference type="PANTHER" id="PTHR18934">
    <property type="entry name" value="ATP-DEPENDENT RNA HELICASE"/>
    <property type="match status" value="1"/>
</dbReference>
<dbReference type="EMBL" id="QPFP01000002">
    <property type="protein sequence ID" value="TEB39251.1"/>
    <property type="molecule type" value="Genomic_DNA"/>
</dbReference>
<evidence type="ECO:0000313" key="10">
    <source>
        <dbReference type="EMBL" id="TEB39251.1"/>
    </source>
</evidence>
<keyword evidence="11" id="KW-1185">Reference proteome</keyword>
<dbReference type="SMART" id="SM00487">
    <property type="entry name" value="DEXDc"/>
    <property type="match status" value="1"/>
</dbReference>
<proteinExistence type="predicted"/>
<feature type="compositionally biased region" description="Polar residues" evidence="7">
    <location>
        <begin position="47"/>
        <end position="61"/>
    </location>
</feature>
<evidence type="ECO:0000256" key="4">
    <source>
        <dbReference type="ARBA" id="ARBA00022806"/>
    </source>
</evidence>
<dbReference type="InterPro" id="IPR014001">
    <property type="entry name" value="Helicase_ATP-bd"/>
</dbReference>
<evidence type="ECO:0000259" key="8">
    <source>
        <dbReference type="PROSITE" id="PS51192"/>
    </source>
</evidence>
<dbReference type="InterPro" id="IPR027417">
    <property type="entry name" value="P-loop_NTPase"/>
</dbReference>
<protein>
    <recommendedName>
        <fullName evidence="1">RNA helicase</fullName>
        <ecNumber evidence="1">3.6.4.13</ecNumber>
    </recommendedName>
</protein>
<keyword evidence="3" id="KW-0378">Hydrolase</keyword>
<dbReference type="Proteomes" id="UP000298030">
    <property type="component" value="Unassembled WGS sequence"/>
</dbReference>
<dbReference type="CDD" id="cd17917">
    <property type="entry name" value="DEXHc_RHA-like"/>
    <property type="match status" value="1"/>
</dbReference>
<evidence type="ECO:0000256" key="7">
    <source>
        <dbReference type="SAM" id="MobiDB-lite"/>
    </source>
</evidence>
<evidence type="ECO:0000256" key="1">
    <source>
        <dbReference type="ARBA" id="ARBA00012552"/>
    </source>
</evidence>
<sequence>MPAKKKKTQLKPVARGFATTSVPKKILPPTEPVDEPLETAPAVESALQGQKATSDASTSQEVVDSVASTTLDEGQRASQILVDKFQEKTEKEISRIVLKTILQMIETDRRNSKLLPRLDLDEVFKSRIFDLISPASRWDAPSSLDDSEEKVLMRLAITYGTLRRLGFSDARVEECLQAIPGVDVDEAYEWLVIHCPEEELEPGEKVDTPEARTPYTSSSRDTPLPQTPKTPTPGTSVQPEVKRLDASAPSFVPRSLQAIAPGYVVVDCFDPSTPTTSTPFSFFKKPSHSPPGSTTSSTAASGDESDSLTDNDDPNAEYVRLKLKYYRMQTQQCLPPTHKKMKQLQQRISLLWGDSLFDERMAEGQWRSERAKVDMENLQNRLRGAGSGPCASGTPARSGRNKEGKGTSAISSPLTPKKTASDEDDEETLGLDLLDPPQESTADGCTVVMKEMAIPKHSSKTPKTLLRDCVSKLDKYAAITYTIVSGSSRAVRASITISWGGRKRDDWAMEDVACPTEGEAEQYIATVALHALTFPQTDGFAAGSFAGATLTFFRSLPPSFRDLWDELEATRKGRDDEINRGLWTRLRAFALAKCEAASKRSGKSAKASASGASNGDVRRYRASQGFDPQLAESFAQRQASLAYQEMLEQRNSLPIAAYRDTIIETLEESQIVVLSGETGCGKSTQVPSFIVEHYLSQGRHCRVYCTEPRRISAISLAQRVSRELGEPANAVGTNNSLVGYSIRLESNISRNTRLAYVTNGIALRMLEGGSGSGGQGTAFDEITHIIIDEVHERSIESDFLLIVLKSLIRERPDLKVILMSATVDADKISEYFGGCPTLHVPGRTFPVDVKFLEDAIEFTNWSISEASPYARRINDKFYKGKNRTEWTEELLARDEDDEDDSAASSKRYSPNTAATLNLLDERAILYDLIIRLLERICFEDPEYSPMSSAILVFLPGLGEIRKLHDILSDHPHFGSDLFRLHPLHSTISSESQGLATNIAETGITIPDITCVIDTGKHKEMRFDEKRQISRLIETFIAKSNAAQRRGRAGRVQRGLCFHLFTKIRHDTQMMDHPLPEMMRLSLSDLALRIKIMKVKLGNTIEDVLSRALDPPVAINVQRAISMLVEVRALTPSEEITALGKLLSKLPTDVHLGKFLLIATVLRCLDPALTIAAALNSKSPFVTPLGMEEQADRMKNSFKVENSDFLTIHNAFSSWRRASGNSGVNIRKFCNTNYLSHQNLQQIEELRQQFLGFLVDTSFIQVDRGFIRDLGRARYARGRTRFVTVPPEYDVNSKNTALINAALVAGLYPKVLAIDPKSSQLRTVTNNQVAYFHPSSVNFGRKPADFGVNHLAYFTIMHSKKLYAWETGPVDDLAMLILCGEADFKLVSDQAFIDRKIKFNIPAKTNVALKLLREHFYDILSAQFKGQTLTETHVHWHELAQMVLGKIKPKEKEQTSITFMNQPRVEEQR</sequence>
<feature type="region of interest" description="Disordered" evidence="7">
    <location>
        <begin position="380"/>
        <end position="441"/>
    </location>
</feature>
<dbReference type="InterPro" id="IPR007502">
    <property type="entry name" value="Helicase-assoc_dom"/>
</dbReference>
<feature type="region of interest" description="Disordered" evidence="7">
    <location>
        <begin position="1"/>
        <end position="61"/>
    </location>
</feature>
<dbReference type="PROSITE" id="PS51192">
    <property type="entry name" value="HELICASE_ATP_BIND_1"/>
    <property type="match status" value="1"/>
</dbReference>
<dbReference type="Gene3D" id="3.40.50.300">
    <property type="entry name" value="P-loop containing nucleotide triphosphate hydrolases"/>
    <property type="match status" value="2"/>
</dbReference>
<dbReference type="GO" id="GO:0005524">
    <property type="term" value="F:ATP binding"/>
    <property type="evidence" value="ECO:0007669"/>
    <property type="project" value="UniProtKB-KW"/>
</dbReference>
<evidence type="ECO:0000256" key="5">
    <source>
        <dbReference type="ARBA" id="ARBA00022840"/>
    </source>
</evidence>
<dbReference type="Gene3D" id="1.20.120.1080">
    <property type="match status" value="1"/>
</dbReference>
<feature type="domain" description="Helicase ATP-binding" evidence="8">
    <location>
        <begin position="663"/>
        <end position="841"/>
    </location>
</feature>
<dbReference type="SMART" id="SM00490">
    <property type="entry name" value="HELICc"/>
    <property type="match status" value="1"/>
</dbReference>
<keyword evidence="5" id="KW-0067">ATP-binding</keyword>
<accession>A0A4Y7TZ14</accession>
<evidence type="ECO:0000256" key="3">
    <source>
        <dbReference type="ARBA" id="ARBA00022801"/>
    </source>
</evidence>
<dbReference type="GO" id="GO:0016787">
    <property type="term" value="F:hydrolase activity"/>
    <property type="evidence" value="ECO:0007669"/>
    <property type="project" value="UniProtKB-KW"/>
</dbReference>
<dbReference type="Pfam" id="PF00271">
    <property type="entry name" value="Helicase_C"/>
    <property type="match status" value="1"/>
</dbReference>
<dbReference type="InterPro" id="IPR011709">
    <property type="entry name" value="DEAD-box_helicase_OB_fold"/>
</dbReference>
<comment type="caution">
    <text evidence="10">The sequence shown here is derived from an EMBL/GenBank/DDBJ whole genome shotgun (WGS) entry which is preliminary data.</text>
</comment>
<dbReference type="STRING" id="71717.A0A4Y7TZ14"/>
<reference evidence="10 11" key="1">
    <citation type="journal article" date="2019" name="Nat. Ecol. Evol.">
        <title>Megaphylogeny resolves global patterns of mushroom evolution.</title>
        <authorList>
            <person name="Varga T."/>
            <person name="Krizsan K."/>
            <person name="Foldi C."/>
            <person name="Dima B."/>
            <person name="Sanchez-Garcia M."/>
            <person name="Sanchez-Ramirez S."/>
            <person name="Szollosi G.J."/>
            <person name="Szarkandi J.G."/>
            <person name="Papp V."/>
            <person name="Albert L."/>
            <person name="Andreopoulos W."/>
            <person name="Angelini C."/>
            <person name="Antonin V."/>
            <person name="Barry K.W."/>
            <person name="Bougher N.L."/>
            <person name="Buchanan P."/>
            <person name="Buyck B."/>
            <person name="Bense V."/>
            <person name="Catcheside P."/>
            <person name="Chovatia M."/>
            <person name="Cooper J."/>
            <person name="Damon W."/>
            <person name="Desjardin D."/>
            <person name="Finy P."/>
            <person name="Geml J."/>
            <person name="Haridas S."/>
            <person name="Hughes K."/>
            <person name="Justo A."/>
            <person name="Karasinski D."/>
            <person name="Kautmanova I."/>
            <person name="Kiss B."/>
            <person name="Kocsube S."/>
            <person name="Kotiranta H."/>
            <person name="LaButti K.M."/>
            <person name="Lechner B.E."/>
            <person name="Liimatainen K."/>
            <person name="Lipzen A."/>
            <person name="Lukacs Z."/>
            <person name="Mihaltcheva S."/>
            <person name="Morgado L.N."/>
            <person name="Niskanen T."/>
            <person name="Noordeloos M.E."/>
            <person name="Ohm R.A."/>
            <person name="Ortiz-Santana B."/>
            <person name="Ovrebo C."/>
            <person name="Racz N."/>
            <person name="Riley R."/>
            <person name="Savchenko A."/>
            <person name="Shiryaev A."/>
            <person name="Soop K."/>
            <person name="Spirin V."/>
            <person name="Szebenyi C."/>
            <person name="Tomsovsky M."/>
            <person name="Tulloss R.E."/>
            <person name="Uehling J."/>
            <person name="Grigoriev I.V."/>
            <person name="Vagvolgyi C."/>
            <person name="Papp T."/>
            <person name="Martin F.M."/>
            <person name="Miettinen O."/>
            <person name="Hibbett D.S."/>
            <person name="Nagy L.G."/>
        </authorList>
    </citation>
    <scope>NUCLEOTIDE SEQUENCE [LARGE SCALE GENOMIC DNA]</scope>
    <source>
        <strain evidence="10 11">FP101781</strain>
    </source>
</reference>
<dbReference type="GO" id="GO:0003724">
    <property type="term" value="F:RNA helicase activity"/>
    <property type="evidence" value="ECO:0007669"/>
    <property type="project" value="UniProtKB-EC"/>
</dbReference>
<dbReference type="PROSITE" id="PS51194">
    <property type="entry name" value="HELICASE_CTER"/>
    <property type="match status" value="1"/>
</dbReference>
<feature type="region of interest" description="Disordered" evidence="7">
    <location>
        <begin position="280"/>
        <end position="314"/>
    </location>
</feature>
<keyword evidence="4 10" id="KW-0347">Helicase</keyword>
<dbReference type="PANTHER" id="PTHR18934:SF145">
    <property type="entry name" value="ATP-DEPENDENT RNA HELICASE DHX57-RELATED"/>
    <property type="match status" value="1"/>
</dbReference>
<feature type="region of interest" description="Disordered" evidence="7">
    <location>
        <begin position="201"/>
        <end position="240"/>
    </location>
</feature>
<evidence type="ECO:0000313" key="11">
    <source>
        <dbReference type="Proteomes" id="UP000298030"/>
    </source>
</evidence>
<dbReference type="GO" id="GO:0003723">
    <property type="term" value="F:RNA binding"/>
    <property type="evidence" value="ECO:0007669"/>
    <property type="project" value="TreeGrafter"/>
</dbReference>
<keyword evidence="2" id="KW-0547">Nucleotide-binding</keyword>
<feature type="compositionally biased region" description="Low complexity" evidence="7">
    <location>
        <begin position="280"/>
        <end position="302"/>
    </location>
</feature>
<evidence type="ECO:0000259" key="9">
    <source>
        <dbReference type="PROSITE" id="PS51194"/>
    </source>
</evidence>
<evidence type="ECO:0000256" key="6">
    <source>
        <dbReference type="ARBA" id="ARBA00047984"/>
    </source>
</evidence>
<evidence type="ECO:0000256" key="2">
    <source>
        <dbReference type="ARBA" id="ARBA00022741"/>
    </source>
</evidence>